<keyword evidence="1" id="KW-0489">Methyltransferase</keyword>
<gene>
    <name evidence="5" type="ORF">CRG98_009620</name>
</gene>
<evidence type="ECO:0000256" key="4">
    <source>
        <dbReference type="ARBA" id="ARBA00022842"/>
    </source>
</evidence>
<organism evidence="5 6">
    <name type="scientific">Punica granatum</name>
    <name type="common">Pomegranate</name>
    <dbReference type="NCBI Taxonomy" id="22663"/>
    <lineage>
        <taxon>Eukaryota</taxon>
        <taxon>Viridiplantae</taxon>
        <taxon>Streptophyta</taxon>
        <taxon>Embryophyta</taxon>
        <taxon>Tracheophyta</taxon>
        <taxon>Spermatophyta</taxon>
        <taxon>Magnoliopsida</taxon>
        <taxon>eudicotyledons</taxon>
        <taxon>Gunneridae</taxon>
        <taxon>Pentapetalae</taxon>
        <taxon>rosids</taxon>
        <taxon>malvids</taxon>
        <taxon>Myrtales</taxon>
        <taxon>Lythraceae</taxon>
        <taxon>Punica</taxon>
    </lineage>
</organism>
<dbReference type="EMBL" id="PGOL01000477">
    <property type="protein sequence ID" value="PKI70017.1"/>
    <property type="molecule type" value="Genomic_DNA"/>
</dbReference>
<dbReference type="GO" id="GO:0008168">
    <property type="term" value="F:methyltransferase activity"/>
    <property type="evidence" value="ECO:0007669"/>
    <property type="project" value="UniProtKB-KW"/>
</dbReference>
<dbReference type="InterPro" id="IPR005299">
    <property type="entry name" value="MeTrfase_7"/>
</dbReference>
<dbReference type="InterPro" id="IPR042086">
    <property type="entry name" value="MeTrfase_capping"/>
</dbReference>
<dbReference type="Gene3D" id="1.10.1200.270">
    <property type="entry name" value="Methyltransferase, alpha-helical capping domain"/>
    <property type="match status" value="1"/>
</dbReference>
<dbReference type="InterPro" id="IPR029063">
    <property type="entry name" value="SAM-dependent_MTases_sf"/>
</dbReference>
<evidence type="ECO:0000256" key="2">
    <source>
        <dbReference type="ARBA" id="ARBA00022679"/>
    </source>
</evidence>
<sequence>MRQADEDERDRTLEFKIREQGILLCKMSMLILLEDPWSEEWELLAAALNEMRWSPRYQEQVGAVMTIRNMVSHWSSDREGEGYSVTRCMRAVAESVLTSHFGEGIIEDVFRRYRWLIDD</sequence>
<proteinExistence type="predicted"/>
<comment type="caution">
    <text evidence="5">The sequence shown here is derived from an EMBL/GenBank/DDBJ whole genome shotgun (WGS) entry which is preliminary data.</text>
</comment>
<keyword evidence="4" id="KW-0460">Magnesium</keyword>
<dbReference type="Pfam" id="PF03492">
    <property type="entry name" value="Methyltransf_7"/>
    <property type="match status" value="1"/>
</dbReference>
<keyword evidence="3" id="KW-0479">Metal-binding</keyword>
<dbReference type="AlphaFoldDB" id="A0A2I0KNE8"/>
<dbReference type="GO" id="GO:0032259">
    <property type="term" value="P:methylation"/>
    <property type="evidence" value="ECO:0007669"/>
    <property type="project" value="UniProtKB-KW"/>
</dbReference>
<protein>
    <submittedName>
        <fullName evidence="5">Uncharacterized protein</fullName>
    </submittedName>
</protein>
<reference evidence="5 6" key="1">
    <citation type="submission" date="2017-11" db="EMBL/GenBank/DDBJ databases">
        <title>De-novo sequencing of pomegranate (Punica granatum L.) genome.</title>
        <authorList>
            <person name="Akparov Z."/>
            <person name="Amiraslanov A."/>
            <person name="Hajiyeva S."/>
            <person name="Abbasov M."/>
            <person name="Kaur K."/>
            <person name="Hamwieh A."/>
            <person name="Solovyev V."/>
            <person name="Salamov A."/>
            <person name="Braich B."/>
            <person name="Kosarev P."/>
            <person name="Mahmoud A."/>
            <person name="Hajiyev E."/>
            <person name="Babayeva S."/>
            <person name="Izzatullayeva V."/>
            <person name="Mammadov A."/>
            <person name="Mammadov A."/>
            <person name="Sharifova S."/>
            <person name="Ojaghi J."/>
            <person name="Eynullazada K."/>
            <person name="Bayramov B."/>
            <person name="Abdulazimova A."/>
            <person name="Shahmuradov I."/>
        </authorList>
    </citation>
    <scope>NUCLEOTIDE SEQUENCE [LARGE SCALE GENOMIC DNA]</scope>
    <source>
        <strain evidence="6">cv. AG2017</strain>
        <tissue evidence="5">Leaf</tissue>
    </source>
</reference>
<name>A0A2I0KNE8_PUNGR</name>
<evidence type="ECO:0000313" key="6">
    <source>
        <dbReference type="Proteomes" id="UP000233551"/>
    </source>
</evidence>
<keyword evidence="6" id="KW-1185">Reference proteome</keyword>
<evidence type="ECO:0000313" key="5">
    <source>
        <dbReference type="EMBL" id="PKI70017.1"/>
    </source>
</evidence>
<dbReference type="SUPFAM" id="SSF53335">
    <property type="entry name" value="S-adenosyl-L-methionine-dependent methyltransferases"/>
    <property type="match status" value="1"/>
</dbReference>
<dbReference type="Proteomes" id="UP000233551">
    <property type="component" value="Unassembled WGS sequence"/>
</dbReference>
<evidence type="ECO:0000256" key="3">
    <source>
        <dbReference type="ARBA" id="ARBA00022723"/>
    </source>
</evidence>
<evidence type="ECO:0000256" key="1">
    <source>
        <dbReference type="ARBA" id="ARBA00022603"/>
    </source>
</evidence>
<accession>A0A2I0KNE8</accession>
<keyword evidence="2" id="KW-0808">Transferase</keyword>
<dbReference type="GO" id="GO:0046872">
    <property type="term" value="F:metal ion binding"/>
    <property type="evidence" value="ECO:0007669"/>
    <property type="project" value="UniProtKB-KW"/>
</dbReference>